<reference evidence="2 3" key="1">
    <citation type="submission" date="2024-02" db="EMBL/GenBank/DDBJ databases">
        <title>Chromosome-scale genome assembly of the rough periwinkle Littorina saxatilis.</title>
        <authorList>
            <person name="De Jode A."/>
            <person name="Faria R."/>
            <person name="Formenti G."/>
            <person name="Sims Y."/>
            <person name="Smith T.P."/>
            <person name="Tracey A."/>
            <person name="Wood J.M.D."/>
            <person name="Zagrodzka Z.B."/>
            <person name="Johannesson K."/>
            <person name="Butlin R.K."/>
            <person name="Leder E.H."/>
        </authorList>
    </citation>
    <scope>NUCLEOTIDE SEQUENCE [LARGE SCALE GENOMIC DNA]</scope>
    <source>
        <strain evidence="2">Snail1</strain>
        <tissue evidence="2">Muscle</tissue>
    </source>
</reference>
<dbReference type="AlphaFoldDB" id="A0AAN9G4S7"/>
<name>A0AAN9G4S7_9CAEN</name>
<dbReference type="EMBL" id="JBAMIC010000018">
    <property type="protein sequence ID" value="KAK7094819.1"/>
    <property type="molecule type" value="Genomic_DNA"/>
</dbReference>
<evidence type="ECO:0000256" key="1">
    <source>
        <dbReference type="SAM" id="MobiDB-lite"/>
    </source>
</evidence>
<evidence type="ECO:0000313" key="2">
    <source>
        <dbReference type="EMBL" id="KAK7094819.1"/>
    </source>
</evidence>
<comment type="caution">
    <text evidence="2">The sequence shown here is derived from an EMBL/GenBank/DDBJ whole genome shotgun (WGS) entry which is preliminary data.</text>
</comment>
<gene>
    <name evidence="2" type="ORF">V1264_006319</name>
</gene>
<keyword evidence="3" id="KW-1185">Reference proteome</keyword>
<evidence type="ECO:0000313" key="3">
    <source>
        <dbReference type="Proteomes" id="UP001374579"/>
    </source>
</evidence>
<protein>
    <submittedName>
        <fullName evidence="2">Uncharacterized protein</fullName>
    </submittedName>
</protein>
<feature type="compositionally biased region" description="Low complexity" evidence="1">
    <location>
        <begin position="86"/>
        <end position="95"/>
    </location>
</feature>
<organism evidence="2 3">
    <name type="scientific">Littorina saxatilis</name>
    <dbReference type="NCBI Taxonomy" id="31220"/>
    <lineage>
        <taxon>Eukaryota</taxon>
        <taxon>Metazoa</taxon>
        <taxon>Spiralia</taxon>
        <taxon>Lophotrochozoa</taxon>
        <taxon>Mollusca</taxon>
        <taxon>Gastropoda</taxon>
        <taxon>Caenogastropoda</taxon>
        <taxon>Littorinimorpha</taxon>
        <taxon>Littorinoidea</taxon>
        <taxon>Littorinidae</taxon>
        <taxon>Littorina</taxon>
    </lineage>
</organism>
<proteinExistence type="predicted"/>
<feature type="region of interest" description="Disordered" evidence="1">
    <location>
        <begin position="86"/>
        <end position="105"/>
    </location>
</feature>
<dbReference type="Proteomes" id="UP001374579">
    <property type="component" value="Unassembled WGS sequence"/>
</dbReference>
<accession>A0AAN9G4S7</accession>
<sequence length="105" mass="11249">MGDVTRWNNSTVLPGPCDPCGKLQPVCLEGDVLHLTWQLHCFLHTSKLVPVIGDLTSWQNSTVYPCGPMQELVHTYVVPDYGNSTATSSISTGSGVDSRSCPDAG</sequence>